<dbReference type="SUPFAM" id="SSF51735">
    <property type="entry name" value="NAD(P)-binding Rossmann-fold domains"/>
    <property type="match status" value="1"/>
</dbReference>
<dbReference type="Proteomes" id="UP000471521">
    <property type="component" value="Unassembled WGS sequence"/>
</dbReference>
<dbReference type="InterPro" id="IPR006108">
    <property type="entry name" value="3HC_DH_C"/>
</dbReference>
<keyword evidence="5" id="KW-1185">Reference proteome</keyword>
<keyword evidence="1" id="KW-0560">Oxidoreductase</keyword>
<feature type="domain" description="3-hydroxyacyl-CoA dehydrogenase C-terminal" evidence="2">
    <location>
        <begin position="293"/>
        <end position="389"/>
    </location>
</feature>
<dbReference type="GO" id="GO:0006631">
    <property type="term" value="P:fatty acid metabolic process"/>
    <property type="evidence" value="ECO:0007669"/>
    <property type="project" value="InterPro"/>
</dbReference>
<dbReference type="PANTHER" id="PTHR48075:SF5">
    <property type="entry name" value="3-HYDROXYBUTYRYL-COA DEHYDROGENASE"/>
    <property type="match status" value="1"/>
</dbReference>
<evidence type="ECO:0000313" key="5">
    <source>
        <dbReference type="Proteomes" id="UP000471521"/>
    </source>
</evidence>
<dbReference type="Gene3D" id="3.40.50.720">
    <property type="entry name" value="NAD(P)-binding Rossmann-like Domain"/>
    <property type="match status" value="1"/>
</dbReference>
<dbReference type="InterPro" id="IPR006176">
    <property type="entry name" value="3-OHacyl-CoA_DH_NAD-bd"/>
</dbReference>
<protein>
    <submittedName>
        <fullName evidence="4">NAD(P)-binding domain-containing protein</fullName>
    </submittedName>
</protein>
<gene>
    <name evidence="4" type="ORF">GRX66_10815</name>
</gene>
<organism evidence="4 5">
    <name type="scientific">Halobacterium bonnevillei</name>
    <dbReference type="NCBI Taxonomy" id="2692200"/>
    <lineage>
        <taxon>Archaea</taxon>
        <taxon>Methanobacteriati</taxon>
        <taxon>Methanobacteriota</taxon>
        <taxon>Stenosarchaea group</taxon>
        <taxon>Halobacteria</taxon>
        <taxon>Halobacteriales</taxon>
        <taxon>Halobacteriaceae</taxon>
        <taxon>Halobacterium</taxon>
    </lineage>
</organism>
<evidence type="ECO:0000259" key="3">
    <source>
        <dbReference type="Pfam" id="PF02737"/>
    </source>
</evidence>
<dbReference type="InterPro" id="IPR008927">
    <property type="entry name" value="6-PGluconate_DH-like_C_sf"/>
</dbReference>
<dbReference type="EMBL" id="WUUU01000081">
    <property type="protein sequence ID" value="MXR21073.1"/>
    <property type="molecule type" value="Genomic_DNA"/>
</dbReference>
<evidence type="ECO:0000259" key="2">
    <source>
        <dbReference type="Pfam" id="PF00725"/>
    </source>
</evidence>
<dbReference type="PANTHER" id="PTHR48075">
    <property type="entry name" value="3-HYDROXYACYL-COA DEHYDROGENASE FAMILY PROTEIN"/>
    <property type="match status" value="1"/>
</dbReference>
<dbReference type="InterPro" id="IPR036291">
    <property type="entry name" value="NAD(P)-bd_dom_sf"/>
</dbReference>
<sequence>MQDDIERVAVLGAGNMGHGITEAAAIAGYDVVMRDVDEDVLADGSEQIDWSVRKLAEKGEHDADPDAVLDRIETTTDLERAVADADAVIEAVPEKLALKRDVFTDLEEYTDEDALLATNTSSLSITDIAAATDAAERVVGLHFFNPPVRMDLVEVVYGEQTSDDTAERAYEFAESLGKTPIYVRKDVNGFVVNSVLGPFVEEPAWMVSGDEATVEQADAAMVHERGYPMGPFELSDLTGIDVAYHVREEAGKPIPPVMEDRVEAGDLGRKTGRGYYDYEGGEGATYEPEDAEGFDWLRVEARMVNEAAKLVGDDVATPEEVDTGMRLGTGFPEGPCSRGDDLGLDAVLEKLRDCRTATGSDRFEPADFLVGLVEAGKTGLDAGRGFYEYDE</sequence>
<dbReference type="InterPro" id="IPR013328">
    <property type="entry name" value="6PGD_dom2"/>
</dbReference>
<accession>A0A6B0SNH4</accession>
<reference evidence="4 5" key="1">
    <citation type="submission" date="2019-12" db="EMBL/GenBank/DDBJ databases">
        <title>Isolation and characterization of three novel carbon monoxide-oxidizing members of Halobacteria from salione crusts and soils.</title>
        <authorList>
            <person name="Myers M.R."/>
            <person name="King G.M."/>
        </authorList>
    </citation>
    <scope>NUCLEOTIDE SEQUENCE [LARGE SCALE GENOMIC DNA]</scope>
    <source>
        <strain evidence="4 5">PCN9</strain>
    </source>
</reference>
<dbReference type="Gene3D" id="1.10.1040.10">
    <property type="entry name" value="N-(1-d-carboxylethyl)-l-norvaline Dehydrogenase, domain 2"/>
    <property type="match status" value="2"/>
</dbReference>
<dbReference type="Pfam" id="PF02737">
    <property type="entry name" value="3HCDH_N"/>
    <property type="match status" value="1"/>
</dbReference>
<evidence type="ECO:0000313" key="4">
    <source>
        <dbReference type="EMBL" id="MXR21073.1"/>
    </source>
</evidence>
<proteinExistence type="predicted"/>
<dbReference type="OrthoDB" id="39812at2157"/>
<name>A0A6B0SNH4_9EURY</name>
<dbReference type="GO" id="GO:0016616">
    <property type="term" value="F:oxidoreductase activity, acting on the CH-OH group of donors, NAD or NADP as acceptor"/>
    <property type="evidence" value="ECO:0007669"/>
    <property type="project" value="InterPro"/>
</dbReference>
<dbReference type="GO" id="GO:0070403">
    <property type="term" value="F:NAD+ binding"/>
    <property type="evidence" value="ECO:0007669"/>
    <property type="project" value="InterPro"/>
</dbReference>
<dbReference type="FunFam" id="3.40.50.720:FF:000009">
    <property type="entry name" value="Fatty oxidation complex, alpha subunit"/>
    <property type="match status" value="1"/>
</dbReference>
<feature type="domain" description="3-hydroxyacyl-CoA dehydrogenase C-terminal" evidence="2">
    <location>
        <begin position="189"/>
        <end position="278"/>
    </location>
</feature>
<dbReference type="SUPFAM" id="SSF48179">
    <property type="entry name" value="6-phosphogluconate dehydrogenase C-terminal domain-like"/>
    <property type="match status" value="2"/>
</dbReference>
<dbReference type="Pfam" id="PF00725">
    <property type="entry name" value="3HCDH"/>
    <property type="match status" value="2"/>
</dbReference>
<feature type="domain" description="3-hydroxyacyl-CoA dehydrogenase NAD binding" evidence="3">
    <location>
        <begin position="8"/>
        <end position="186"/>
    </location>
</feature>
<comment type="caution">
    <text evidence="4">The sequence shown here is derived from an EMBL/GenBank/DDBJ whole genome shotgun (WGS) entry which is preliminary data.</text>
</comment>
<evidence type="ECO:0000256" key="1">
    <source>
        <dbReference type="ARBA" id="ARBA00023002"/>
    </source>
</evidence>
<dbReference type="AlphaFoldDB" id="A0A6B0SNH4"/>